<dbReference type="SUPFAM" id="SSF53335">
    <property type="entry name" value="S-adenosyl-L-methionine-dependent methyltransferases"/>
    <property type="match status" value="1"/>
</dbReference>
<dbReference type="EMBL" id="JAUSRR010000002">
    <property type="protein sequence ID" value="MDP9922108.1"/>
    <property type="molecule type" value="Genomic_DNA"/>
</dbReference>
<accession>A0AAW8DRF6</accession>
<dbReference type="InterPro" id="IPR029044">
    <property type="entry name" value="Nucleotide-diphossugar_trans"/>
</dbReference>
<dbReference type="CDD" id="cd04184">
    <property type="entry name" value="GT2_RfbC_Mx_like"/>
    <property type="match status" value="1"/>
</dbReference>
<dbReference type="SUPFAM" id="SSF53448">
    <property type="entry name" value="Nucleotide-diphospho-sugar transferases"/>
    <property type="match status" value="2"/>
</dbReference>
<reference evidence="2" key="1">
    <citation type="submission" date="2023-07" db="EMBL/GenBank/DDBJ databases">
        <title>Sorghum-associated microbial communities from plants grown in Nebraska, USA.</title>
        <authorList>
            <person name="Schachtman D."/>
        </authorList>
    </citation>
    <scope>NUCLEOTIDE SEQUENCE</scope>
    <source>
        <strain evidence="2">DS2795</strain>
    </source>
</reference>
<dbReference type="PANTHER" id="PTHR43685">
    <property type="entry name" value="GLYCOSYLTRANSFERASE"/>
    <property type="match status" value="1"/>
</dbReference>
<gene>
    <name evidence="2" type="ORF">J2W25_001123</name>
</gene>
<dbReference type="CDD" id="cd02440">
    <property type="entry name" value="AdoMet_MTases"/>
    <property type="match status" value="1"/>
</dbReference>
<comment type="caution">
    <text evidence="2">The sequence shown here is derived from an EMBL/GenBank/DDBJ whole genome shotgun (WGS) entry which is preliminary data.</text>
</comment>
<name>A0AAW8DRF6_9BURK</name>
<dbReference type="InterPro" id="IPR050834">
    <property type="entry name" value="Glycosyltransf_2"/>
</dbReference>
<dbReference type="AlphaFoldDB" id="A0AAW8DRF6"/>
<feature type="domain" description="Glycosyltransferase 2-like" evidence="1">
    <location>
        <begin position="740"/>
        <end position="855"/>
    </location>
</feature>
<dbReference type="Gene3D" id="3.40.50.150">
    <property type="entry name" value="Vaccinia Virus protein VP39"/>
    <property type="match status" value="1"/>
</dbReference>
<dbReference type="Proteomes" id="UP001244295">
    <property type="component" value="Unassembled WGS sequence"/>
</dbReference>
<evidence type="ECO:0000313" key="2">
    <source>
        <dbReference type="EMBL" id="MDP9922108.1"/>
    </source>
</evidence>
<dbReference type="GO" id="GO:0044010">
    <property type="term" value="P:single-species biofilm formation"/>
    <property type="evidence" value="ECO:0007669"/>
    <property type="project" value="TreeGrafter"/>
</dbReference>
<dbReference type="CDD" id="cd04186">
    <property type="entry name" value="GT_2_like_c"/>
    <property type="match status" value="1"/>
</dbReference>
<protein>
    <submittedName>
        <fullName evidence="2">Glycosyltransferase involved in cell wall biosynthesis/uncharacterized coiled-coil protein SlyX</fullName>
    </submittedName>
</protein>
<proteinExistence type="predicted"/>
<dbReference type="InterPro" id="IPR029063">
    <property type="entry name" value="SAM-dependent_MTases_sf"/>
</dbReference>
<evidence type="ECO:0000259" key="1">
    <source>
        <dbReference type="Pfam" id="PF00535"/>
    </source>
</evidence>
<organism evidence="2 3">
    <name type="scientific">Variovorax boronicumulans</name>
    <dbReference type="NCBI Taxonomy" id="436515"/>
    <lineage>
        <taxon>Bacteria</taxon>
        <taxon>Pseudomonadati</taxon>
        <taxon>Pseudomonadota</taxon>
        <taxon>Betaproteobacteria</taxon>
        <taxon>Burkholderiales</taxon>
        <taxon>Comamonadaceae</taxon>
        <taxon>Variovorax</taxon>
    </lineage>
</organism>
<dbReference type="Gene3D" id="3.90.550.10">
    <property type="entry name" value="Spore Coat Polysaccharide Biosynthesis Protein SpsA, Chain A"/>
    <property type="match status" value="2"/>
</dbReference>
<dbReference type="PANTHER" id="PTHR43685:SF2">
    <property type="entry name" value="GLYCOSYLTRANSFERASE 2-LIKE DOMAIN-CONTAINING PROTEIN"/>
    <property type="match status" value="1"/>
</dbReference>
<dbReference type="Pfam" id="PF00535">
    <property type="entry name" value="Glycos_transf_2"/>
    <property type="match status" value="2"/>
</dbReference>
<feature type="domain" description="Glycosyltransferase 2-like" evidence="1">
    <location>
        <begin position="483"/>
        <end position="640"/>
    </location>
</feature>
<evidence type="ECO:0000313" key="3">
    <source>
        <dbReference type="Proteomes" id="UP001244295"/>
    </source>
</evidence>
<sequence length="1020" mass="114292">MNKKTLRELYKQHQGKVSDKWSIYLAEYDRFFSPYRDARIRFLEIGIQNGGSLEIWSEFFPHALKIIGCDINPDCAKLVYADSRISVVVGDANTDDVEAKVVAISPEFDLIIDDGSHTSRDIIRSFARYFSRLKDGGLFVAEDLHCSYWADFEGGLFHPNSSIAFFKRLADIIGHEHWGVPTMRKDVLASFMREYDFDIDETLLAHIHSVEFINSICVVRKALPAENKLGTRFIAGTDESIVGGHRGLHNTPPAVANERGNTWTVRAQLPEDELESKSARLTSLESQFSKESAKLALLRASLAESGSRMAKTSARLRTTERELSQLTQQHEVVVAFADSNGLKLGDMPGVLSAYQRQIEEIHASHSWRVTAPLRWGGKQAKRVLRTLKIIPPAIRRSGDPVSAVKKLVEILRDSGVGGLRHSARIFEAQLAMPVPAEEAVPPEGVPTTYGDWLKLYDPDPVEEQTRAEMRRRIEGMKEAPLISIVMPTYNAKPAWLRDAIESVRRQIYPHWELCIADDASPSAESRALLAELAAGDARIKVVFRPENGHICAASNSALELATGEWVALMDHDDLLSEHALFWVADCIDRHPEARLIYSDEDKIDEEGVRSSPYFKSNWNLDLFYSQNMFSHLGVFRADVVKSVGGFRLGMQGSQDWDLVLRCMEKISASQILHVPRVLYHWRIHAESTASSADAKPYAALAGERALNEHFLRLGVDAKAEYTGVGYRVRYALPATVPLVSLIIPTRNGLHLLRQCVDSILARTTYENYEIIIVDNGSDDPATLSYLASFQDSVFVRVIRDDREFNYSALNNMAVTHARGDIVGLINNDIEVISSEWLSEMVSLAIQPGVGAVGAKLWYPDRTLQHGGVILGVGGVANHSHKGIAFGDNGYFSRANLIQSFSAVTAACLVVKKDRYLSIDGLDEIHLKVAFNDVDFCLRLLEKGFRNIWTPYAELFHHESATRGADVAPEKRERFVREVNYMLDRWGAILKDDPAYSPNLTLDREDFSYAWPPRNLQVGET</sequence>
<dbReference type="InterPro" id="IPR001173">
    <property type="entry name" value="Glyco_trans_2-like"/>
</dbReference>